<dbReference type="InterPro" id="IPR031325">
    <property type="entry name" value="RHS_repeat"/>
</dbReference>
<gene>
    <name evidence="3" type="ORF">J3U87_25285</name>
</gene>
<dbReference type="InterPro" id="IPR050708">
    <property type="entry name" value="T6SS_VgrG/RHS"/>
</dbReference>
<dbReference type="Pfam" id="PF25023">
    <property type="entry name" value="TEN_YD-shell"/>
    <property type="match status" value="1"/>
</dbReference>
<evidence type="ECO:0000313" key="3">
    <source>
        <dbReference type="EMBL" id="QTD48911.1"/>
    </source>
</evidence>
<protein>
    <submittedName>
        <fullName evidence="3">RHS repeat-associated core domain-containing protein</fullName>
    </submittedName>
</protein>
<name>A0A8A4TJ85_SULCO</name>
<reference evidence="3" key="1">
    <citation type="submission" date="2021-03" db="EMBL/GenBank/DDBJ databases">
        <title>Acanthopleuribacteraceae sp. M133.</title>
        <authorList>
            <person name="Wang G."/>
        </authorList>
    </citation>
    <scope>NUCLEOTIDE SEQUENCE</scope>
    <source>
        <strain evidence="3">M133</strain>
    </source>
</reference>
<dbReference type="InterPro" id="IPR022385">
    <property type="entry name" value="Rhs_assc_core"/>
</dbReference>
<dbReference type="AlphaFoldDB" id="A0A8A4TJ85"/>
<evidence type="ECO:0000259" key="2">
    <source>
        <dbReference type="Pfam" id="PF25023"/>
    </source>
</evidence>
<evidence type="ECO:0000256" key="1">
    <source>
        <dbReference type="ARBA" id="ARBA00022737"/>
    </source>
</evidence>
<dbReference type="RefSeq" id="WP_237378559.1">
    <property type="nucleotide sequence ID" value="NZ_CP071793.1"/>
</dbReference>
<sequence>MNYNAHGDLVGLKRGNQPLTEYSYNRWGAVASMTVGNGQPLQVFGSGDSATVNLPGGVTADVDTEGRLSQVTYPGLATKEYGFDGLGRTTRVTIGGVLLRRYQYGQGRLEQITAGEPGSEEVYVYGYDAEGRLTSLTRDGVAWGSWTYPDLADLRQQEGLADPNRVQRYTDPNGVTQSYGYEDGQVTLIDIAQGPSFQMAYDAGGNQTQIRAMGMEARFTEWVNGMPTRIAWGDGTTFDLSQDDKGQLDSIAESGGVFLLDLDWEDVPREGLCSEAGEAGPPDKKISKVTRKAPGLEETWEPTYTEAQQLQSIQITRTGGQDTDTLTESYGEVRNQLLGGLTRVLNGTVVRDDALTHDATADHRRVGSVAGTGGVDVYSYDPVLGNLTRIDDRDGRVREFAWDGFRRLTEIREDGQVLGAYAYDHQNRRIRAAIPASDVPLAFAWHGSRVIAIGQQRGTAEAPRVSWTHAIGQGPLGPAFLKDLTGGGHDYYIATDHLGTPYAYKHVASGTVYLSPLTPWGERVQSPSLGAQAGVVPDSVFASAPLGLGGHLMDWETGLTQMHHRYYDAKLGHFLNPDFREPNLYDPTTVKEPYAYAAGNPILFWDPDGLAEEPGRGPQSPPGSRDFLLYYLRYALFWKSSHSERFYEAREKATQAIAAAQTATLTKKDQVIASLEENQIEGMEPGFERLSAATDFYGDRALLWVLGAGHGGLNFGENSVATASMAHNALLLGVDRFGIVDPSLSRQASDELAPIVSVFEEKGAIPVIVEGAAQPVVKFGSNMILAQEGDFQAEFDLVAGGTELGLALAPMVLLGPEASGAGVLPRSANLSLRSALFNAKTGRFVLHQAIRDAKAFKLTQGRKFRQWILQGIENDKYYWNLGRAERGFYMRGQKTFSGKFWRKNEAKLDGFTVGKSGELYVLGVVERGKWLKANYPVRSSSINLIDFAAGIRTTIGTGPDPASRQILMFLFRVKP</sequence>
<dbReference type="Pfam" id="PF05593">
    <property type="entry name" value="RHS_repeat"/>
    <property type="match status" value="1"/>
</dbReference>
<dbReference type="Gene3D" id="2.180.10.10">
    <property type="entry name" value="RHS repeat-associated core"/>
    <property type="match status" value="2"/>
</dbReference>
<dbReference type="Proteomes" id="UP000663929">
    <property type="component" value="Chromosome"/>
</dbReference>
<dbReference type="KEGG" id="scor:J3U87_25285"/>
<dbReference type="InterPro" id="IPR006530">
    <property type="entry name" value="YD"/>
</dbReference>
<proteinExistence type="predicted"/>
<evidence type="ECO:0000313" key="4">
    <source>
        <dbReference type="Proteomes" id="UP000663929"/>
    </source>
</evidence>
<dbReference type="NCBIfam" id="TIGR03696">
    <property type="entry name" value="Rhs_assc_core"/>
    <property type="match status" value="1"/>
</dbReference>
<dbReference type="PANTHER" id="PTHR32305:SF15">
    <property type="entry name" value="PROTEIN RHSA-RELATED"/>
    <property type="match status" value="1"/>
</dbReference>
<accession>A0A8A4TJ85</accession>
<dbReference type="EMBL" id="CP071793">
    <property type="protein sequence ID" value="QTD48911.1"/>
    <property type="molecule type" value="Genomic_DNA"/>
</dbReference>
<dbReference type="InterPro" id="IPR056823">
    <property type="entry name" value="TEN-like_YD-shell"/>
</dbReference>
<organism evidence="3 4">
    <name type="scientific">Sulfidibacter corallicola</name>
    <dbReference type="NCBI Taxonomy" id="2818388"/>
    <lineage>
        <taxon>Bacteria</taxon>
        <taxon>Pseudomonadati</taxon>
        <taxon>Acidobacteriota</taxon>
        <taxon>Holophagae</taxon>
        <taxon>Acanthopleuribacterales</taxon>
        <taxon>Acanthopleuribacteraceae</taxon>
        <taxon>Sulfidibacter</taxon>
    </lineage>
</organism>
<feature type="domain" description="Teneurin-like YD-shell" evidence="2">
    <location>
        <begin position="489"/>
        <end position="601"/>
    </location>
</feature>
<dbReference type="NCBIfam" id="TIGR01643">
    <property type="entry name" value="YD_repeat_2x"/>
    <property type="match status" value="1"/>
</dbReference>
<dbReference type="PANTHER" id="PTHR32305">
    <property type="match status" value="1"/>
</dbReference>
<keyword evidence="1" id="KW-0677">Repeat</keyword>
<keyword evidence="4" id="KW-1185">Reference proteome</keyword>